<dbReference type="InterPro" id="IPR050143">
    <property type="entry name" value="TRIM/RBCC"/>
</dbReference>
<keyword evidence="5" id="KW-1185">Reference proteome</keyword>
<dbReference type="Pfam" id="PF00622">
    <property type="entry name" value="SPRY"/>
    <property type="match status" value="1"/>
</dbReference>
<dbReference type="Gene3D" id="2.60.120.920">
    <property type="match status" value="1"/>
</dbReference>
<sequence>MVSNKLSFCRSEKEKFQNPVLFSPEFKWRIWEVSQRNPFLQRAVKTIKDAVSTGPQFNTAKVTLDPDTAHPRFILSEDRKTLTWGDTRQNLFNNPERFYDYPCVLGRQGFTSGRHCWEVEVGAGHFWAVGVARESVRRKGLIQFNPEVGVWAVELWGGQYRAFTTPRTALSLSSSPRRIRVYVDCTGGRVAFLDADTEAPIFTFPPASFSGERILPWFWVGRGLPGWHHPRNPPVPEQPPQEDPGLCGLYRGAGGISRCRHRGPDLHFSTGLVLWGENPPVAPRGKGIPAKTGCP</sequence>
<dbReference type="InterPro" id="IPR003879">
    <property type="entry name" value="Butyrophylin_SPRY"/>
</dbReference>
<organism evidence="4 5">
    <name type="scientific">Sphenodon punctatus</name>
    <name type="common">Tuatara</name>
    <name type="synonym">Hatteria punctata</name>
    <dbReference type="NCBI Taxonomy" id="8508"/>
    <lineage>
        <taxon>Eukaryota</taxon>
        <taxon>Metazoa</taxon>
        <taxon>Chordata</taxon>
        <taxon>Craniata</taxon>
        <taxon>Vertebrata</taxon>
        <taxon>Euteleostomi</taxon>
        <taxon>Lepidosauria</taxon>
        <taxon>Sphenodontia</taxon>
        <taxon>Sphenodontidae</taxon>
        <taxon>Sphenodon</taxon>
    </lineage>
</organism>
<comment type="similarity">
    <text evidence="1">Belongs to the ohanin/vespryn family.</text>
</comment>
<dbReference type="Ensembl" id="ENSSPUT00000018533.1">
    <property type="protein sequence ID" value="ENSSPUP00000017404.1"/>
    <property type="gene ID" value="ENSSPUG00000013459.1"/>
</dbReference>
<dbReference type="PRINTS" id="PR01407">
    <property type="entry name" value="BUTYPHLNCDUF"/>
</dbReference>
<evidence type="ECO:0000313" key="4">
    <source>
        <dbReference type="Ensembl" id="ENSSPUP00000017404.1"/>
    </source>
</evidence>
<feature type="domain" description="B30.2/SPRY" evidence="3">
    <location>
        <begin position="42"/>
        <end position="237"/>
    </location>
</feature>
<dbReference type="AlphaFoldDB" id="A0A8D0HBM1"/>
<dbReference type="InterPro" id="IPR043136">
    <property type="entry name" value="B30.2/SPRY_sf"/>
</dbReference>
<dbReference type="PROSITE" id="PS50188">
    <property type="entry name" value="B302_SPRY"/>
    <property type="match status" value="1"/>
</dbReference>
<dbReference type="SMART" id="SM00589">
    <property type="entry name" value="PRY"/>
    <property type="match status" value="1"/>
</dbReference>
<dbReference type="CDD" id="cd12888">
    <property type="entry name" value="SPRY_PRY_TRIM7_like"/>
    <property type="match status" value="1"/>
</dbReference>
<dbReference type="Pfam" id="PF13765">
    <property type="entry name" value="PRY"/>
    <property type="match status" value="1"/>
</dbReference>
<dbReference type="InterPro" id="IPR003877">
    <property type="entry name" value="SPRY_dom"/>
</dbReference>
<dbReference type="InterPro" id="IPR006574">
    <property type="entry name" value="PRY"/>
</dbReference>
<evidence type="ECO:0000256" key="1">
    <source>
        <dbReference type="ARBA" id="ARBA00009651"/>
    </source>
</evidence>
<dbReference type="InterPro" id="IPR013320">
    <property type="entry name" value="ConA-like_dom_sf"/>
</dbReference>
<dbReference type="SUPFAM" id="SSF49899">
    <property type="entry name" value="Concanavalin A-like lectins/glucanases"/>
    <property type="match status" value="1"/>
</dbReference>
<accession>A0A8D0HBM1</accession>
<dbReference type="PANTHER" id="PTHR24103">
    <property type="entry name" value="E3 UBIQUITIN-PROTEIN LIGASE TRIM"/>
    <property type="match status" value="1"/>
</dbReference>
<proteinExistence type="inferred from homology"/>
<dbReference type="SMART" id="SM00449">
    <property type="entry name" value="SPRY"/>
    <property type="match status" value="1"/>
</dbReference>
<evidence type="ECO:0000256" key="2">
    <source>
        <dbReference type="ARBA" id="ARBA00034460"/>
    </source>
</evidence>
<reference evidence="4" key="2">
    <citation type="submission" date="2025-09" db="UniProtKB">
        <authorList>
            <consortium name="Ensembl"/>
        </authorList>
    </citation>
    <scope>IDENTIFICATION</scope>
</reference>
<dbReference type="Proteomes" id="UP000694392">
    <property type="component" value="Unplaced"/>
</dbReference>
<evidence type="ECO:0000313" key="5">
    <source>
        <dbReference type="Proteomes" id="UP000694392"/>
    </source>
</evidence>
<comment type="function">
    <text evidence="2">Neurotoxin that produces dose-dependent hypolocomotion and hyperalgesia in mice. May directly act on the central nervous system, as it is 6500-fold more potent when administered intracerebroventricularly than intraperitoneal.</text>
</comment>
<dbReference type="FunFam" id="2.60.120.920:FF:000004">
    <property type="entry name" value="Butyrophilin subfamily 1 member A1"/>
    <property type="match status" value="1"/>
</dbReference>
<dbReference type="InterPro" id="IPR001870">
    <property type="entry name" value="B30.2/SPRY"/>
</dbReference>
<dbReference type="GeneTree" id="ENSGT01030000234669"/>
<protein>
    <recommendedName>
        <fullName evidence="3">B30.2/SPRY domain-containing protein</fullName>
    </recommendedName>
</protein>
<evidence type="ECO:0000259" key="3">
    <source>
        <dbReference type="PROSITE" id="PS50188"/>
    </source>
</evidence>
<reference evidence="4" key="1">
    <citation type="submission" date="2025-08" db="UniProtKB">
        <authorList>
            <consortium name="Ensembl"/>
        </authorList>
    </citation>
    <scope>IDENTIFICATION</scope>
</reference>
<name>A0A8D0HBM1_SPHPU</name>